<keyword evidence="1" id="KW-0732">Signal</keyword>
<keyword evidence="3" id="KW-1185">Reference proteome</keyword>
<dbReference type="Proteomes" id="UP001214250">
    <property type="component" value="Chromosome 1"/>
</dbReference>
<proteinExistence type="predicted"/>
<gene>
    <name evidence="2" type="ORF">PQO03_02515</name>
</gene>
<organism evidence="2 3">
    <name type="scientific">Lentisphaera profundi</name>
    <dbReference type="NCBI Taxonomy" id="1658616"/>
    <lineage>
        <taxon>Bacteria</taxon>
        <taxon>Pseudomonadati</taxon>
        <taxon>Lentisphaerota</taxon>
        <taxon>Lentisphaeria</taxon>
        <taxon>Lentisphaerales</taxon>
        <taxon>Lentisphaeraceae</taxon>
        <taxon>Lentisphaera</taxon>
    </lineage>
</organism>
<evidence type="ECO:0000313" key="3">
    <source>
        <dbReference type="Proteomes" id="UP001214250"/>
    </source>
</evidence>
<evidence type="ECO:0000313" key="2">
    <source>
        <dbReference type="EMBL" id="WDE96833.1"/>
    </source>
</evidence>
<dbReference type="PROSITE" id="PS51257">
    <property type="entry name" value="PROKAR_LIPOPROTEIN"/>
    <property type="match status" value="1"/>
</dbReference>
<accession>A0ABY7VU80</accession>
<name>A0ABY7VU80_9BACT</name>
<evidence type="ECO:0000256" key="1">
    <source>
        <dbReference type="SAM" id="SignalP"/>
    </source>
</evidence>
<feature type="signal peptide" evidence="1">
    <location>
        <begin position="1"/>
        <end position="26"/>
    </location>
</feature>
<feature type="chain" id="PRO_5047037773" evidence="1">
    <location>
        <begin position="27"/>
        <end position="163"/>
    </location>
</feature>
<dbReference type="RefSeq" id="WP_274150898.1">
    <property type="nucleotide sequence ID" value="NZ_CP117811.1"/>
</dbReference>
<protein>
    <submittedName>
        <fullName evidence="2">Uncharacterized protein</fullName>
    </submittedName>
</protein>
<reference evidence="2 3" key="1">
    <citation type="submission" date="2023-02" db="EMBL/GenBank/DDBJ databases">
        <title>Genome sequence of Lentisphaera profundi SAORIC-696.</title>
        <authorList>
            <person name="Kim e."/>
            <person name="Cho J.-C."/>
            <person name="Choi A."/>
            <person name="Kang I."/>
        </authorList>
    </citation>
    <scope>NUCLEOTIDE SEQUENCE [LARGE SCALE GENOMIC DNA]</scope>
    <source>
        <strain evidence="2 3">SAORIC-696</strain>
    </source>
</reference>
<dbReference type="EMBL" id="CP117811">
    <property type="protein sequence ID" value="WDE96833.1"/>
    <property type="molecule type" value="Genomic_DNA"/>
</dbReference>
<sequence length="163" mass="17917">MKNTSFKLCICIFTIVMIFSSCSSTSTDKNHCSLQLKVKDENIILTKEQNHKLQKLSLDYLKSSNFNTSGTGPQVNLNLETINSGYKKALVGNHIKIVFTDAVTANCHGGEITFTELVIGPFQNRTIGAPYVISDKGYLIGFGKYSGALAVQLKQYVSTITTH</sequence>